<dbReference type="KEGG" id="pbap:Pla133_09150"/>
<reference evidence="5 6" key="1">
    <citation type="submission" date="2019-02" db="EMBL/GenBank/DDBJ databases">
        <title>Deep-cultivation of Planctomycetes and their phenomic and genomic characterization uncovers novel biology.</title>
        <authorList>
            <person name="Wiegand S."/>
            <person name="Jogler M."/>
            <person name="Boedeker C."/>
            <person name="Pinto D."/>
            <person name="Vollmers J."/>
            <person name="Rivas-Marin E."/>
            <person name="Kohn T."/>
            <person name="Peeters S.H."/>
            <person name="Heuer A."/>
            <person name="Rast P."/>
            <person name="Oberbeckmann S."/>
            <person name="Bunk B."/>
            <person name="Jeske O."/>
            <person name="Meyerdierks A."/>
            <person name="Storesund J.E."/>
            <person name="Kallscheuer N."/>
            <person name="Luecker S."/>
            <person name="Lage O.M."/>
            <person name="Pohl T."/>
            <person name="Merkel B.J."/>
            <person name="Hornburger P."/>
            <person name="Mueller R.-W."/>
            <person name="Bruemmer F."/>
            <person name="Labrenz M."/>
            <person name="Spormann A.M."/>
            <person name="Op den Camp H."/>
            <person name="Overmann J."/>
            <person name="Amann R."/>
            <person name="Jetten M.S.M."/>
            <person name="Mascher T."/>
            <person name="Medema M.H."/>
            <person name="Devos D.P."/>
            <person name="Kaster A.-K."/>
            <person name="Ovreas L."/>
            <person name="Rohde M."/>
            <person name="Galperin M.Y."/>
            <person name="Jogler C."/>
        </authorList>
    </citation>
    <scope>NUCLEOTIDE SEQUENCE [LARGE SCALE GENOMIC DNA]</scope>
    <source>
        <strain evidence="5 6">Pla133</strain>
    </source>
</reference>
<dbReference type="EMBL" id="CP036287">
    <property type="protein sequence ID" value="QDU65849.1"/>
    <property type="molecule type" value="Genomic_DNA"/>
</dbReference>
<accession>A0A518BFU1</accession>
<proteinExistence type="predicted"/>
<gene>
    <name evidence="5" type="primary">pleD_1</name>
    <name evidence="5" type="ORF">Pla133_09150</name>
</gene>
<dbReference type="PROSITE" id="PS50887">
    <property type="entry name" value="GGDEF"/>
    <property type="match status" value="1"/>
</dbReference>
<dbReference type="Proteomes" id="UP000316921">
    <property type="component" value="Chromosome"/>
</dbReference>
<dbReference type="AlphaFoldDB" id="A0A518BFU1"/>
<organism evidence="5 6">
    <name type="scientific">Engelhardtia mirabilis</name>
    <dbReference type="NCBI Taxonomy" id="2528011"/>
    <lineage>
        <taxon>Bacteria</taxon>
        <taxon>Pseudomonadati</taxon>
        <taxon>Planctomycetota</taxon>
        <taxon>Planctomycetia</taxon>
        <taxon>Planctomycetia incertae sedis</taxon>
        <taxon>Engelhardtia</taxon>
    </lineage>
</organism>
<dbReference type="SUPFAM" id="SSF55073">
    <property type="entry name" value="Nucleotide cyclase"/>
    <property type="match status" value="1"/>
</dbReference>
<dbReference type="PANTHER" id="PTHR45138">
    <property type="entry name" value="REGULATORY COMPONENTS OF SENSORY TRANSDUCTION SYSTEM"/>
    <property type="match status" value="1"/>
</dbReference>
<protein>
    <recommendedName>
        <fullName evidence="1">diguanylate cyclase</fullName>
        <ecNumber evidence="1">2.7.7.65</ecNumber>
    </recommendedName>
</protein>
<evidence type="ECO:0000256" key="1">
    <source>
        <dbReference type="ARBA" id="ARBA00012528"/>
    </source>
</evidence>
<dbReference type="SMART" id="SM00267">
    <property type="entry name" value="GGDEF"/>
    <property type="match status" value="1"/>
</dbReference>
<evidence type="ECO:0000256" key="3">
    <source>
        <dbReference type="SAM" id="MobiDB-lite"/>
    </source>
</evidence>
<evidence type="ECO:0000313" key="5">
    <source>
        <dbReference type="EMBL" id="QDU65849.1"/>
    </source>
</evidence>
<dbReference type="Gene3D" id="3.30.70.270">
    <property type="match status" value="1"/>
</dbReference>
<evidence type="ECO:0000256" key="2">
    <source>
        <dbReference type="ARBA" id="ARBA00034247"/>
    </source>
</evidence>
<evidence type="ECO:0000259" key="4">
    <source>
        <dbReference type="PROSITE" id="PS50887"/>
    </source>
</evidence>
<feature type="domain" description="GGDEF" evidence="4">
    <location>
        <begin position="309"/>
        <end position="440"/>
    </location>
</feature>
<evidence type="ECO:0000313" key="6">
    <source>
        <dbReference type="Proteomes" id="UP000316921"/>
    </source>
</evidence>
<dbReference type="GO" id="GO:0052621">
    <property type="term" value="F:diguanylate cyclase activity"/>
    <property type="evidence" value="ECO:0007669"/>
    <property type="project" value="UniProtKB-EC"/>
</dbReference>
<dbReference type="Pfam" id="PF00990">
    <property type="entry name" value="GGDEF"/>
    <property type="match status" value="1"/>
</dbReference>
<dbReference type="InterPro" id="IPR029787">
    <property type="entry name" value="Nucleotide_cyclase"/>
</dbReference>
<name>A0A518BFU1_9BACT</name>
<comment type="catalytic activity">
    <reaction evidence="2">
        <text>2 GTP = 3',3'-c-di-GMP + 2 diphosphate</text>
        <dbReference type="Rhea" id="RHEA:24898"/>
        <dbReference type="ChEBI" id="CHEBI:33019"/>
        <dbReference type="ChEBI" id="CHEBI:37565"/>
        <dbReference type="ChEBI" id="CHEBI:58805"/>
        <dbReference type="EC" id="2.7.7.65"/>
    </reaction>
</comment>
<dbReference type="CDD" id="cd01949">
    <property type="entry name" value="GGDEF"/>
    <property type="match status" value="1"/>
</dbReference>
<dbReference type="InterPro" id="IPR043128">
    <property type="entry name" value="Rev_trsase/Diguanyl_cyclase"/>
</dbReference>
<dbReference type="NCBIfam" id="TIGR00254">
    <property type="entry name" value="GGDEF"/>
    <property type="match status" value="1"/>
</dbReference>
<sequence>MSEPGESDRTSGRGGSIRPRERRADKPTAAAPPPPGPIAGALVLDGAGRIMAPAPQLASVLTVVPGRELGDGPYPGLAASLVALAREVTTSGIPQEVERAIDGGPRLRLIATPIGPLSLAETALCVVEVPNPRDDRDRLNRIVDGIPHQLALLDSSGKIVTTNRTWRETAMGHGATTEQAGAIGLNYLEACEPDPAQPPARVATADHGDASIEEIRAGLAQLVAGERDSLEVEYPCHSHDEERWYLMHAARIASPPEVVVTHFDITRRKRAELRLRELADHDPLTGLLNRRGLAVALEREAQRARRQGHACAAVLMDCDDFKTVNAIHGHAVGDALLTAIATRTARALRPYDVLGRVGGDEFILLLPELSAPQAAKAAERVRRTVAGTPFELKGARLNHSVSMAVVALDPRASSIEAILRDAHGALLRAKTTTKNCVVTA</sequence>
<dbReference type="Gene3D" id="3.30.450.20">
    <property type="entry name" value="PAS domain"/>
    <property type="match status" value="1"/>
</dbReference>
<feature type="compositionally biased region" description="Basic and acidic residues" evidence="3">
    <location>
        <begin position="1"/>
        <end position="11"/>
    </location>
</feature>
<dbReference type="InterPro" id="IPR035965">
    <property type="entry name" value="PAS-like_dom_sf"/>
</dbReference>
<dbReference type="EC" id="2.7.7.65" evidence="1"/>
<dbReference type="InterPro" id="IPR050469">
    <property type="entry name" value="Diguanylate_Cyclase"/>
</dbReference>
<dbReference type="InterPro" id="IPR000160">
    <property type="entry name" value="GGDEF_dom"/>
</dbReference>
<feature type="region of interest" description="Disordered" evidence="3">
    <location>
        <begin position="1"/>
        <end position="37"/>
    </location>
</feature>
<dbReference type="PANTHER" id="PTHR45138:SF9">
    <property type="entry name" value="DIGUANYLATE CYCLASE DGCM-RELATED"/>
    <property type="match status" value="1"/>
</dbReference>
<keyword evidence="6" id="KW-1185">Reference proteome</keyword>
<dbReference type="SUPFAM" id="SSF55785">
    <property type="entry name" value="PYP-like sensor domain (PAS domain)"/>
    <property type="match status" value="1"/>
</dbReference>